<dbReference type="EMBL" id="LSRX01001227">
    <property type="protein sequence ID" value="OLP82048.1"/>
    <property type="molecule type" value="Genomic_DNA"/>
</dbReference>
<comment type="caution">
    <text evidence="1">The sequence shown here is derived from an EMBL/GenBank/DDBJ whole genome shotgun (WGS) entry which is preliminary data.</text>
</comment>
<reference evidence="1 2" key="1">
    <citation type="submission" date="2016-02" db="EMBL/GenBank/DDBJ databases">
        <title>Genome analysis of coral dinoflagellate symbionts highlights evolutionary adaptations to a symbiotic lifestyle.</title>
        <authorList>
            <person name="Aranda M."/>
            <person name="Li Y."/>
            <person name="Liew Y.J."/>
            <person name="Baumgarten S."/>
            <person name="Simakov O."/>
            <person name="Wilson M."/>
            <person name="Piel J."/>
            <person name="Ashoor H."/>
            <person name="Bougouffa S."/>
            <person name="Bajic V.B."/>
            <person name="Ryu T."/>
            <person name="Ravasi T."/>
            <person name="Bayer T."/>
            <person name="Micklem G."/>
            <person name="Kim H."/>
            <person name="Bhak J."/>
            <person name="Lajeunesse T.C."/>
            <person name="Voolstra C.R."/>
        </authorList>
    </citation>
    <scope>NUCLEOTIDE SEQUENCE [LARGE SCALE GENOMIC DNA]</scope>
    <source>
        <strain evidence="1 2">CCMP2467</strain>
    </source>
</reference>
<dbReference type="Proteomes" id="UP000186817">
    <property type="component" value="Unassembled WGS sequence"/>
</dbReference>
<dbReference type="OrthoDB" id="411199at2759"/>
<accession>A0A1Q9CGH9</accession>
<dbReference type="SUPFAM" id="SSF51206">
    <property type="entry name" value="cAMP-binding domain-like"/>
    <property type="match status" value="1"/>
</dbReference>
<evidence type="ECO:0000313" key="2">
    <source>
        <dbReference type="Proteomes" id="UP000186817"/>
    </source>
</evidence>
<evidence type="ECO:0000313" key="1">
    <source>
        <dbReference type="EMBL" id="OLP82048.1"/>
    </source>
</evidence>
<protein>
    <submittedName>
        <fullName evidence="1">Uncharacterized protein</fullName>
    </submittedName>
</protein>
<proteinExistence type="predicted"/>
<sequence>MFYPMLALFWRFFAVLVILLAMGTFSSFISSITTTVSTLRTAREEQFKNHSFLVRFFNERNLSTELYGKVNDMLKKQGAYDIRVKEADVDLLVGVPERLKVYLHEEMYLDRLMTLSIWRYWKHDDDELFFRQVCHLAMVEHIATPGQDAFMPGTECTQVYIIENGSMGYIARQLTSFESEHVFAGEVFCLPCIWAEWNHRGRLTANTGKICYYNGVDAATFANLVKKHGSPLWQYLQIFGILLIGEVEHMDGEDIWVTDKGLADSKMDDIAARAQRFADIVNARHAHKGSFMATLGAIAHTSHSRSESKSATDVSWPVEL</sequence>
<dbReference type="InterPro" id="IPR018490">
    <property type="entry name" value="cNMP-bd_dom_sf"/>
</dbReference>
<keyword evidence="2" id="KW-1185">Reference proteome</keyword>
<dbReference type="AlphaFoldDB" id="A0A1Q9CGH9"/>
<gene>
    <name evidence="1" type="ORF">AK812_SmicGene37325</name>
</gene>
<name>A0A1Q9CGH9_SYMMI</name>
<organism evidence="1 2">
    <name type="scientific">Symbiodinium microadriaticum</name>
    <name type="common">Dinoflagellate</name>
    <name type="synonym">Zooxanthella microadriatica</name>
    <dbReference type="NCBI Taxonomy" id="2951"/>
    <lineage>
        <taxon>Eukaryota</taxon>
        <taxon>Sar</taxon>
        <taxon>Alveolata</taxon>
        <taxon>Dinophyceae</taxon>
        <taxon>Suessiales</taxon>
        <taxon>Symbiodiniaceae</taxon>
        <taxon>Symbiodinium</taxon>
    </lineage>
</organism>